<evidence type="ECO:0000313" key="6">
    <source>
        <dbReference type="EMBL" id="MXR52271.1"/>
    </source>
</evidence>
<dbReference type="InterPro" id="IPR050172">
    <property type="entry name" value="SsuD_RutA_monooxygenase"/>
</dbReference>
<keyword evidence="2" id="KW-0288">FMN</keyword>
<dbReference type="Proteomes" id="UP000466535">
    <property type="component" value="Unassembled WGS sequence"/>
</dbReference>
<dbReference type="Gene3D" id="3.20.20.30">
    <property type="entry name" value="Luciferase-like domain"/>
    <property type="match status" value="1"/>
</dbReference>
<dbReference type="PANTHER" id="PTHR42847:SF8">
    <property type="entry name" value="CONSERVED PROTEIN"/>
    <property type="match status" value="1"/>
</dbReference>
<evidence type="ECO:0000259" key="5">
    <source>
        <dbReference type="Pfam" id="PF00296"/>
    </source>
</evidence>
<evidence type="ECO:0000256" key="2">
    <source>
        <dbReference type="ARBA" id="ARBA00022643"/>
    </source>
</evidence>
<dbReference type="SUPFAM" id="SSF51679">
    <property type="entry name" value="Bacterial luciferase-like"/>
    <property type="match status" value="1"/>
</dbReference>
<dbReference type="InterPro" id="IPR011251">
    <property type="entry name" value="Luciferase-like_dom"/>
</dbReference>
<dbReference type="InterPro" id="IPR036661">
    <property type="entry name" value="Luciferase-like_sf"/>
</dbReference>
<dbReference type="RefSeq" id="WP_159764395.1">
    <property type="nucleotide sequence ID" value="NZ_WUUT01000004.1"/>
</dbReference>
<keyword evidence="3" id="KW-0560">Oxidoreductase</keyword>
<evidence type="ECO:0000256" key="4">
    <source>
        <dbReference type="ARBA" id="ARBA00023033"/>
    </source>
</evidence>
<dbReference type="GO" id="GO:0046306">
    <property type="term" value="P:alkanesulfonate catabolic process"/>
    <property type="evidence" value="ECO:0007669"/>
    <property type="project" value="TreeGrafter"/>
</dbReference>
<sequence>MRLGYHCASFQFPGSQRRPFESAMALARRVEAAGFDWFSVMDHLWQLPFVGERDEPFFDAYSVLPAVARETEDIEIGALVTCPHYRDPGVLAREMTSLDHAAAGRSVFGIGAGWFEEEYDAYGFEFPDAERRVRDMRETVRLCRTLWSEPSPVSFDSESITVEDVIHEPKPLQEGGPEVLVGGNGEDLTLKAVADLADRWNAPAVSPDAFERKVDVLGEYCEAFGTDPAAIEKTVLQTAVIRDDREGAHEAYERVRSETAAGPTPREEYRGLIGTPEDVIDRLQRFESLGAGMAMVRAERNDPETIDHLCETVLPAVS</sequence>
<accession>A0A6B0TAK5</accession>
<reference evidence="6 7" key="1">
    <citation type="submission" date="2019-12" db="EMBL/GenBank/DDBJ databases">
        <title>Isolation and characterization of three novel carbon monoxide-oxidizing members of Halobacteria from salione crusts and soils.</title>
        <authorList>
            <person name="Myers M.R."/>
            <person name="King G.M."/>
        </authorList>
    </citation>
    <scope>NUCLEOTIDE SEQUENCE [LARGE SCALE GENOMIC DNA]</scope>
    <source>
        <strain evidence="6 7">WSH3</strain>
    </source>
</reference>
<evidence type="ECO:0000256" key="1">
    <source>
        <dbReference type="ARBA" id="ARBA00022630"/>
    </source>
</evidence>
<evidence type="ECO:0000256" key="3">
    <source>
        <dbReference type="ARBA" id="ARBA00023002"/>
    </source>
</evidence>
<dbReference type="OrthoDB" id="7684at2157"/>
<dbReference type="Pfam" id="PF00296">
    <property type="entry name" value="Bac_luciferase"/>
    <property type="match status" value="1"/>
</dbReference>
<organism evidence="6 7">
    <name type="scientific">Halovenus carboxidivorans</name>
    <dbReference type="NCBI Taxonomy" id="2692199"/>
    <lineage>
        <taxon>Archaea</taxon>
        <taxon>Methanobacteriati</taxon>
        <taxon>Methanobacteriota</taxon>
        <taxon>Stenosarchaea group</taxon>
        <taxon>Halobacteria</taxon>
        <taxon>Halobacteriales</taxon>
        <taxon>Haloarculaceae</taxon>
        <taxon>Halovenus</taxon>
    </lineage>
</organism>
<evidence type="ECO:0000313" key="7">
    <source>
        <dbReference type="Proteomes" id="UP000466535"/>
    </source>
</evidence>
<name>A0A6B0TAK5_9EURY</name>
<dbReference type="EMBL" id="WUUT01000004">
    <property type="protein sequence ID" value="MXR52271.1"/>
    <property type="molecule type" value="Genomic_DNA"/>
</dbReference>
<comment type="caution">
    <text evidence="6">The sequence shown here is derived from an EMBL/GenBank/DDBJ whole genome shotgun (WGS) entry which is preliminary data.</text>
</comment>
<gene>
    <name evidence="6" type="ORF">GRX03_11740</name>
</gene>
<dbReference type="PANTHER" id="PTHR42847">
    <property type="entry name" value="ALKANESULFONATE MONOOXYGENASE"/>
    <property type="match status" value="1"/>
</dbReference>
<keyword evidence="4" id="KW-0503">Monooxygenase</keyword>
<keyword evidence="7" id="KW-1185">Reference proteome</keyword>
<dbReference type="GO" id="GO:0008726">
    <property type="term" value="F:alkanesulfonate monooxygenase activity"/>
    <property type="evidence" value="ECO:0007669"/>
    <property type="project" value="TreeGrafter"/>
</dbReference>
<protein>
    <submittedName>
        <fullName evidence="6">LLM class flavin-dependent oxidoreductase</fullName>
    </submittedName>
</protein>
<feature type="domain" description="Luciferase-like" evidence="5">
    <location>
        <begin position="1"/>
        <end position="288"/>
    </location>
</feature>
<keyword evidence="1" id="KW-0285">Flavoprotein</keyword>
<proteinExistence type="predicted"/>
<dbReference type="AlphaFoldDB" id="A0A6B0TAK5"/>